<proteinExistence type="predicted"/>
<name>A0A8S5PHX4_9CAUD</name>
<accession>A0A8S5PHX4</accession>
<protein>
    <submittedName>
        <fullName evidence="1">Uncharacterized protein</fullName>
    </submittedName>
</protein>
<evidence type="ECO:0000313" key="1">
    <source>
        <dbReference type="EMBL" id="DAE05977.1"/>
    </source>
</evidence>
<sequence length="181" mass="19689">MIGDRQEKGYRTGQIKGKDYIYITGTPGMGGSAGNKGGAPFRYLWWAVEAHKLTVLNTKLEIVNDNFELFDRYIDPNAGITTNTAQAYRILLSAKAPVGDAVDYSAVKSNTDVAAGAGIGKPLVADETMLPQPTDVGYNGKIYVIIDMLSTGKAPLGDKLLNNSPEYEAMRTKVYDYEARL</sequence>
<organism evidence="1">
    <name type="scientific">Myoviridae sp. ctNYa18</name>
    <dbReference type="NCBI Taxonomy" id="2825090"/>
    <lineage>
        <taxon>Viruses</taxon>
        <taxon>Duplodnaviria</taxon>
        <taxon>Heunggongvirae</taxon>
        <taxon>Uroviricota</taxon>
        <taxon>Caudoviricetes</taxon>
    </lineage>
</organism>
<dbReference type="EMBL" id="BK015422">
    <property type="protein sequence ID" value="DAE05977.1"/>
    <property type="molecule type" value="Genomic_DNA"/>
</dbReference>
<reference evidence="1" key="1">
    <citation type="journal article" date="2021" name="Proc. Natl. Acad. Sci. U.S.A.">
        <title>A Catalog of Tens of Thousands of Viruses from Human Metagenomes Reveals Hidden Associations with Chronic Diseases.</title>
        <authorList>
            <person name="Tisza M.J."/>
            <person name="Buck C.B."/>
        </authorList>
    </citation>
    <scope>NUCLEOTIDE SEQUENCE</scope>
    <source>
        <strain evidence="1">CtNYa18</strain>
    </source>
</reference>